<reference evidence="1" key="1">
    <citation type="submission" date="2018-05" db="EMBL/GenBank/DDBJ databases">
        <authorList>
            <person name="Lanie J.A."/>
            <person name="Ng W.-L."/>
            <person name="Kazmierczak K.M."/>
            <person name="Andrzejewski T.M."/>
            <person name="Davidsen T.M."/>
            <person name="Wayne K.J."/>
            <person name="Tettelin H."/>
            <person name="Glass J.I."/>
            <person name="Rusch D."/>
            <person name="Podicherti R."/>
            <person name="Tsui H.-C.T."/>
            <person name="Winkler M.E."/>
        </authorList>
    </citation>
    <scope>NUCLEOTIDE SEQUENCE</scope>
</reference>
<dbReference type="AlphaFoldDB" id="A0A382YFQ7"/>
<name>A0A382YFQ7_9ZZZZ</name>
<dbReference type="EMBL" id="UINC01175226">
    <property type="protein sequence ID" value="SVD81741.1"/>
    <property type="molecule type" value="Genomic_DNA"/>
</dbReference>
<gene>
    <name evidence="1" type="ORF">METZ01_LOCUS434595</name>
</gene>
<accession>A0A382YFQ7</accession>
<organism evidence="1">
    <name type="scientific">marine metagenome</name>
    <dbReference type="NCBI Taxonomy" id="408172"/>
    <lineage>
        <taxon>unclassified sequences</taxon>
        <taxon>metagenomes</taxon>
        <taxon>ecological metagenomes</taxon>
    </lineage>
</organism>
<proteinExistence type="predicted"/>
<sequence length="95" mass="10561">MIENWLSIDSVGMLSNCSGSGIASSQTLFLTEDSYCLRSASLCYLNISCNDLGIMHSYIAVLDRFAESLNHRRLPYFLFTFSYCTVVSKAIVDVA</sequence>
<evidence type="ECO:0000313" key="1">
    <source>
        <dbReference type="EMBL" id="SVD81741.1"/>
    </source>
</evidence>
<protein>
    <submittedName>
        <fullName evidence="1">Uncharacterized protein</fullName>
    </submittedName>
</protein>